<evidence type="ECO:0000313" key="2">
    <source>
        <dbReference type="Proteomes" id="UP000030764"/>
    </source>
</evidence>
<organism evidence="1 2">
    <name type="scientific">Trichuris suis</name>
    <name type="common">pig whipworm</name>
    <dbReference type="NCBI Taxonomy" id="68888"/>
    <lineage>
        <taxon>Eukaryota</taxon>
        <taxon>Metazoa</taxon>
        <taxon>Ecdysozoa</taxon>
        <taxon>Nematoda</taxon>
        <taxon>Enoplea</taxon>
        <taxon>Dorylaimia</taxon>
        <taxon>Trichinellida</taxon>
        <taxon>Trichuridae</taxon>
        <taxon>Trichuris</taxon>
    </lineage>
</organism>
<name>A0A085MBY6_9BILA</name>
<dbReference type="AlphaFoldDB" id="A0A085MBY6"/>
<keyword evidence="2" id="KW-1185">Reference proteome</keyword>
<sequence length="129" mass="14032">MKLYDPVRSVENLHETAAAKPNQLTAIISIFGNMLSGCCNIMTNSCSQLHSTQNIKHLAEHHFSLLGKVQSVYSNLPKRILEAFGAATCSVFNDNKPVIRFGSQPSNTGIEPGGLIHGSPKHLYLSQAQ</sequence>
<protein>
    <submittedName>
        <fullName evidence="1">Uncharacterized protein</fullName>
    </submittedName>
</protein>
<proteinExistence type="predicted"/>
<dbReference type="EMBL" id="KL363205">
    <property type="protein sequence ID" value="KFD54732.1"/>
    <property type="molecule type" value="Genomic_DNA"/>
</dbReference>
<evidence type="ECO:0000313" key="1">
    <source>
        <dbReference type="EMBL" id="KFD54732.1"/>
    </source>
</evidence>
<reference evidence="1 2" key="1">
    <citation type="journal article" date="2014" name="Nat. Genet.">
        <title>Genome and transcriptome of the porcine whipworm Trichuris suis.</title>
        <authorList>
            <person name="Jex A.R."/>
            <person name="Nejsum P."/>
            <person name="Schwarz E.M."/>
            <person name="Hu L."/>
            <person name="Young N.D."/>
            <person name="Hall R.S."/>
            <person name="Korhonen P.K."/>
            <person name="Liao S."/>
            <person name="Thamsborg S."/>
            <person name="Xia J."/>
            <person name="Xu P."/>
            <person name="Wang S."/>
            <person name="Scheerlinck J.P."/>
            <person name="Hofmann A."/>
            <person name="Sternberg P.W."/>
            <person name="Wang J."/>
            <person name="Gasser R.B."/>
        </authorList>
    </citation>
    <scope>NUCLEOTIDE SEQUENCE [LARGE SCALE GENOMIC DNA]</scope>
    <source>
        <strain evidence="1">DCEP-RM93M</strain>
    </source>
</reference>
<gene>
    <name evidence="1" type="ORF">M513_04432</name>
</gene>
<accession>A0A085MBY6</accession>
<dbReference type="Proteomes" id="UP000030764">
    <property type="component" value="Unassembled WGS sequence"/>
</dbReference>